<evidence type="ECO:0000313" key="4">
    <source>
        <dbReference type="Proteomes" id="UP001606134"/>
    </source>
</evidence>
<dbReference type="InterPro" id="IPR032689">
    <property type="entry name" value="TraG-D_C"/>
</dbReference>
<dbReference type="Pfam" id="PF12696">
    <property type="entry name" value="TraG-D_C"/>
    <property type="match status" value="1"/>
</dbReference>
<dbReference type="InterPro" id="IPR027417">
    <property type="entry name" value="P-loop_NTPase"/>
</dbReference>
<organism evidence="3 4">
    <name type="scientific">Pelomonas candidula</name>
    <dbReference type="NCBI Taxonomy" id="3299025"/>
    <lineage>
        <taxon>Bacteria</taxon>
        <taxon>Pseudomonadati</taxon>
        <taxon>Pseudomonadota</taxon>
        <taxon>Betaproteobacteria</taxon>
        <taxon>Burkholderiales</taxon>
        <taxon>Sphaerotilaceae</taxon>
        <taxon>Roseateles</taxon>
    </lineage>
</organism>
<protein>
    <submittedName>
        <fullName evidence="3">TraM recognition domain-containing protein</fullName>
    </submittedName>
</protein>
<keyword evidence="4" id="KW-1185">Reference proteome</keyword>
<dbReference type="EMBL" id="JBIGIC010000008">
    <property type="protein sequence ID" value="MFG6488257.1"/>
    <property type="molecule type" value="Genomic_DNA"/>
</dbReference>
<feature type="transmembrane region" description="Helical" evidence="1">
    <location>
        <begin position="15"/>
        <end position="35"/>
    </location>
</feature>
<evidence type="ECO:0000313" key="3">
    <source>
        <dbReference type="EMBL" id="MFG6488257.1"/>
    </source>
</evidence>
<feature type="transmembrane region" description="Helical" evidence="1">
    <location>
        <begin position="260"/>
        <end position="282"/>
    </location>
</feature>
<evidence type="ECO:0000256" key="1">
    <source>
        <dbReference type="SAM" id="Phobius"/>
    </source>
</evidence>
<feature type="transmembrane region" description="Helical" evidence="1">
    <location>
        <begin position="42"/>
        <end position="63"/>
    </location>
</feature>
<reference evidence="3 4" key="1">
    <citation type="submission" date="2024-08" db="EMBL/GenBank/DDBJ databases">
        <authorList>
            <person name="Lu H."/>
        </authorList>
    </citation>
    <scope>NUCLEOTIDE SEQUENCE [LARGE SCALE GENOMIC DNA]</scope>
    <source>
        <strain evidence="3 4">BYS78W</strain>
    </source>
</reference>
<dbReference type="Proteomes" id="UP001606134">
    <property type="component" value="Unassembled WGS sequence"/>
</dbReference>
<gene>
    <name evidence="3" type="ORF">ACG04R_16340</name>
</gene>
<accession>A0ABW7HFH8</accession>
<evidence type="ECO:0000259" key="2">
    <source>
        <dbReference type="Pfam" id="PF12696"/>
    </source>
</evidence>
<keyword evidence="1" id="KW-0472">Membrane</keyword>
<comment type="caution">
    <text evidence="3">The sequence shown here is derived from an EMBL/GenBank/DDBJ whole genome shotgun (WGS) entry which is preliminary data.</text>
</comment>
<dbReference type="RefSeq" id="WP_394412791.1">
    <property type="nucleotide sequence ID" value="NZ_JBIGIC010000008.1"/>
</dbReference>
<name>A0ABW7HFH8_9BURK</name>
<proteinExistence type="predicted"/>
<feature type="transmembrane region" description="Helical" evidence="1">
    <location>
        <begin position="232"/>
        <end position="253"/>
    </location>
</feature>
<sequence length="972" mass="105842">MRKSNNAAPMADMPWWMHAFMLLLMLGGFMAMAIGKSGGGGVPAVAVMLPLGIGILIVGGILLRGLMTFRHGLLDARNKVRVDVLGDVATREKDPSLLERFISMMSVQAVGQRFYAYVLKQLGVDSEAEFGKEMLFRLGEAFKNDPSPLTRGDLKEAARKRWPMWKDELGALQGQFELHESLPSHMEPSVFMHDKLISGDPLSFYCFRYLTDADLKRAYGASLRRVQETASYVPSVAALLGVGIMLCLLHCMAGQTQSQFLGFVLALVAGAASAVGFAVWSLTTLAEKALHVKSVAAFAHHRVNSDETLRTVQSLATARAKEEQKNPAGGLTALRDSLRLALRDKNPVIQIGIGTGHALLHGVHPCHSYMEGQPVCMTTDDLSRGGVIILGATGSGKSYSILIPLMAQVMRAPFDQSEIDLAVAGKRPLTASMVTFDPKAALHHDANRLAKDAGWVSRNIGTGKNEFGLDLYDGLTPVIVCAVKSEAMAQKASGASKGDPFWDSMGAKVRYAATVIARVYELTEEGLAEVANSGDRIYSDDGVYKLAMSARVPDGRLFKVIEAIIKNVRDKEKRKYIAAYCGPELTAAIDFLRRDLMTQFSENTVGGFLANVADSMGDFISENDIRERFGSARGNILDIDRLWDNRTVTNFTLSKFRYGDVARIVTIMAKIRLYHRGALRQEMDPDIGKYSKLIAVGDECQEFVTSGGTFSEAQYINTSRAFGFSFIFATQTISALIMALGSEKAAYNMMAQLRSKVFLASEDPDTLRYLQSITPDTLQAYIQDNNAYEGVLAWRKEVLGGISENIVPADISDDDLLKQSHPLVHGRVEPLIRSMADPLGKAHAASGQEAYEAMYVHGEDWVNAYAPQGRFASFVGNALKGVVPEGLGGRDAGVSEPTMRPTYNKADMGMSVGKAIVVTNNQGLFQTDKVILTHQLGFLQNKDTIDVEVAEVAPQVTAAQKVATQRVAMAAQ</sequence>
<dbReference type="Gene3D" id="3.40.50.300">
    <property type="entry name" value="P-loop containing nucleotide triphosphate hydrolases"/>
    <property type="match status" value="1"/>
</dbReference>
<dbReference type="SUPFAM" id="SSF52540">
    <property type="entry name" value="P-loop containing nucleoside triphosphate hydrolases"/>
    <property type="match status" value="1"/>
</dbReference>
<keyword evidence="1" id="KW-0812">Transmembrane</keyword>
<feature type="domain" description="TraD/TraG TraM recognition site" evidence="2">
    <location>
        <begin position="714"/>
        <end position="770"/>
    </location>
</feature>
<keyword evidence="1" id="KW-1133">Transmembrane helix</keyword>